<dbReference type="Proteomes" id="UP000538666">
    <property type="component" value="Unassembled WGS sequence"/>
</dbReference>
<organism evidence="1 2">
    <name type="scientific">Silvibacterium bohemicum</name>
    <dbReference type="NCBI Taxonomy" id="1577686"/>
    <lineage>
        <taxon>Bacteria</taxon>
        <taxon>Pseudomonadati</taxon>
        <taxon>Acidobacteriota</taxon>
        <taxon>Terriglobia</taxon>
        <taxon>Terriglobales</taxon>
        <taxon>Acidobacteriaceae</taxon>
        <taxon>Silvibacterium</taxon>
    </lineage>
</organism>
<accession>A0A841K878</accession>
<proteinExistence type="predicted"/>
<comment type="caution">
    <text evidence="1">The sequence shown here is derived from an EMBL/GenBank/DDBJ whole genome shotgun (WGS) entry which is preliminary data.</text>
</comment>
<name>A0A841K878_9BACT</name>
<gene>
    <name evidence="1" type="ORF">HNQ77_004483</name>
</gene>
<keyword evidence="1" id="KW-0670">Pyruvate</keyword>
<reference evidence="1 2" key="1">
    <citation type="submission" date="2020-08" db="EMBL/GenBank/DDBJ databases">
        <title>Genomic Encyclopedia of Type Strains, Phase IV (KMG-IV): sequencing the most valuable type-strain genomes for metagenomic binning, comparative biology and taxonomic classification.</title>
        <authorList>
            <person name="Goeker M."/>
        </authorList>
    </citation>
    <scope>NUCLEOTIDE SEQUENCE [LARGE SCALE GENOMIC DNA]</scope>
    <source>
        <strain evidence="1 2">DSM 103733</strain>
    </source>
</reference>
<protein>
    <submittedName>
        <fullName evidence="1">Phosphoenolpyruvate carboxylase</fullName>
    </submittedName>
</protein>
<evidence type="ECO:0000313" key="2">
    <source>
        <dbReference type="Proteomes" id="UP000538666"/>
    </source>
</evidence>
<dbReference type="EMBL" id="JACHEK010000010">
    <property type="protein sequence ID" value="MBB6146504.1"/>
    <property type="molecule type" value="Genomic_DNA"/>
</dbReference>
<dbReference type="AlphaFoldDB" id="A0A841K878"/>
<sequence>MCGFNRFYQGLAVQASEPSAPPRLRDESFVNDCSRAHTVACFVASHPRLLFTKPVILTTIGRKNLSAFDLNILNINLLKKSSKFFLSSVVKVTAVYVSG</sequence>
<evidence type="ECO:0000313" key="1">
    <source>
        <dbReference type="EMBL" id="MBB6146504.1"/>
    </source>
</evidence>
<keyword evidence="2" id="KW-1185">Reference proteome</keyword>